<evidence type="ECO:0000256" key="1">
    <source>
        <dbReference type="SAM" id="MobiDB-lite"/>
    </source>
</evidence>
<accession>A0AAE1LFA4</accession>
<evidence type="ECO:0000313" key="4">
    <source>
        <dbReference type="Proteomes" id="UP001219518"/>
    </source>
</evidence>
<comment type="caution">
    <text evidence="3">The sequence shown here is derived from an EMBL/GenBank/DDBJ whole genome shotgun (WGS) entry which is preliminary data.</text>
</comment>
<dbReference type="PANTHER" id="PTHR47642">
    <property type="entry name" value="ATP-DEPENDENT DNA HELICASE"/>
    <property type="match status" value="1"/>
</dbReference>
<feature type="compositionally biased region" description="Basic residues" evidence="1">
    <location>
        <begin position="52"/>
        <end position="63"/>
    </location>
</feature>
<keyword evidence="4" id="KW-1185">Reference proteome</keyword>
<keyword evidence="3" id="KW-0547">Nucleotide-binding</keyword>
<feature type="compositionally biased region" description="Basic and acidic residues" evidence="1">
    <location>
        <begin position="64"/>
        <end position="73"/>
    </location>
</feature>
<dbReference type="InterPro" id="IPR027417">
    <property type="entry name" value="P-loop_NTPase"/>
</dbReference>
<feature type="region of interest" description="Disordered" evidence="1">
    <location>
        <begin position="20"/>
        <end position="73"/>
    </location>
</feature>
<protein>
    <submittedName>
        <fullName evidence="3">ATP-dependent DNA helicase</fullName>
    </submittedName>
</protein>
<proteinExistence type="predicted"/>
<feature type="domain" description="DUF6570" evidence="2">
    <location>
        <begin position="142"/>
        <end position="206"/>
    </location>
</feature>
<reference evidence="3" key="1">
    <citation type="submission" date="2021-07" db="EMBL/GenBank/DDBJ databases">
        <authorList>
            <person name="Catto M.A."/>
            <person name="Jacobson A."/>
            <person name="Kennedy G."/>
            <person name="Labadie P."/>
            <person name="Hunt B.G."/>
            <person name="Srinivasan R."/>
        </authorList>
    </citation>
    <scope>NUCLEOTIDE SEQUENCE</scope>
    <source>
        <strain evidence="3">PL_HMW_Pooled</strain>
        <tissue evidence="3">Head</tissue>
    </source>
</reference>
<dbReference type="InterPro" id="IPR046700">
    <property type="entry name" value="DUF6570"/>
</dbReference>
<evidence type="ECO:0000313" key="3">
    <source>
        <dbReference type="EMBL" id="KAK3917991.1"/>
    </source>
</evidence>
<name>A0AAE1LFA4_9NEOP</name>
<dbReference type="AlphaFoldDB" id="A0AAE1LFA4"/>
<keyword evidence="3" id="KW-0347">Helicase</keyword>
<keyword evidence="3" id="KW-0378">Hydrolase</keyword>
<dbReference type="Pfam" id="PF20209">
    <property type="entry name" value="DUF6570"/>
    <property type="match status" value="1"/>
</dbReference>
<organism evidence="3 4">
    <name type="scientific">Frankliniella fusca</name>
    <dbReference type="NCBI Taxonomy" id="407009"/>
    <lineage>
        <taxon>Eukaryota</taxon>
        <taxon>Metazoa</taxon>
        <taxon>Ecdysozoa</taxon>
        <taxon>Arthropoda</taxon>
        <taxon>Hexapoda</taxon>
        <taxon>Insecta</taxon>
        <taxon>Pterygota</taxon>
        <taxon>Neoptera</taxon>
        <taxon>Paraneoptera</taxon>
        <taxon>Thysanoptera</taxon>
        <taxon>Terebrantia</taxon>
        <taxon>Thripoidea</taxon>
        <taxon>Thripidae</taxon>
        <taxon>Frankliniella</taxon>
    </lineage>
</organism>
<reference evidence="3" key="2">
    <citation type="journal article" date="2023" name="BMC Genomics">
        <title>Pest status, molecular evolution, and epigenetic factors derived from the genome assembly of Frankliniella fusca, a thysanopteran phytovirus vector.</title>
        <authorList>
            <person name="Catto M.A."/>
            <person name="Labadie P.E."/>
            <person name="Jacobson A.L."/>
            <person name="Kennedy G.G."/>
            <person name="Srinivasan R."/>
            <person name="Hunt B.G."/>
        </authorList>
    </citation>
    <scope>NUCLEOTIDE SEQUENCE</scope>
    <source>
        <strain evidence="3">PL_HMW_Pooled</strain>
    </source>
</reference>
<sequence length="944" mass="110878">MFYQICFHCYQGFWKNDVTKQNRTRKAAERQRKHRKNLSFQKKKENNDKARIRMRSKRQKKTKHEKEAEKKQNRERRYILRSLKKAEMTYNLIDTLDIEQHNFQIYMKSLQWHQSENDMDPLDVPEELKDLTYIEKQLIARDVQHVADKLPHLVEDLNNVVVVKLSESITLPEFEVRKDKVLKALIWLKENNPKYSDITIDYQNLDSLPDNGNVYDRITKNVNDSSNNLHDDDVDNVDDIIFSHVPDSPNTSANKSFKNFLIWPSLGTTPINEFSSPSYISLCFPHLYPYGKADYTMPRPHKVKLSEYIQHLMLYKDGRFSKDERFRSKYFLEKSFKNHFDVVDIWYRYEFQHRGSIHLHGLAWFRNAPVLKENMSREEKESFLHYFNNIITCENEDMNLLPSHVHPCQVNLDDVEDVQIDIRQLVNHLQRHTKCQKSHCLRPVGRSKQLECRYKFPMDMRERSELAEEDGNVIGIKFKRNDQLLNKYNKWVLQTWRANIDISPIVNKRIVYRYIAKYASKSEIKSLCYNQVLTDILNTDGDEGEMSKKAIRKLLVSSCAERDYCAQELFYPWRNVDDVAEVDEQMKMYINFLYKKYIEKGTDDYEQHSSDDEDDNEAEKSYSQNFDKESILSALHPKCSSRIGDVINKRNIGVRWDYLANKLNRETVQTIVEQLKNISSPKVVSITDVNDLNCDQKKVFKFIRELVYDIKNNSETSGCFAIVQGMPGTACIEKRCRDLTECEKLFGNLTVILFGDINQLLPVCDQPLYANIENLSQYNELLERGKVIMTELSRSFILRKCHRFGNHGYVKFLKRVSKGSCTIQDMSYIKDRYLHCMSSSERQKFEDSLRLCSTNDSANEYNLKKILNMNQPIAVIKADNNNKTVFLTSDDMADGLLNVIMLCRGARVMLRRNINVCRGLVNGAIGIVKHIVYEHGKKPPMLPL</sequence>
<dbReference type="InterPro" id="IPR051055">
    <property type="entry name" value="PIF1_helicase"/>
</dbReference>
<dbReference type="Proteomes" id="UP001219518">
    <property type="component" value="Unassembled WGS sequence"/>
</dbReference>
<keyword evidence="3" id="KW-0067">ATP-binding</keyword>
<dbReference type="GO" id="GO:0004386">
    <property type="term" value="F:helicase activity"/>
    <property type="evidence" value="ECO:0007669"/>
    <property type="project" value="UniProtKB-KW"/>
</dbReference>
<dbReference type="SUPFAM" id="SSF52540">
    <property type="entry name" value="P-loop containing nucleoside triphosphate hydrolases"/>
    <property type="match status" value="1"/>
</dbReference>
<evidence type="ECO:0000259" key="2">
    <source>
        <dbReference type="Pfam" id="PF20209"/>
    </source>
</evidence>
<feature type="compositionally biased region" description="Basic and acidic residues" evidence="1">
    <location>
        <begin position="42"/>
        <end position="51"/>
    </location>
</feature>
<dbReference type="EMBL" id="JAHWGI010000833">
    <property type="protein sequence ID" value="KAK3917991.1"/>
    <property type="molecule type" value="Genomic_DNA"/>
</dbReference>
<gene>
    <name evidence="3" type="ORF">KUF71_007394</name>
</gene>